<evidence type="ECO:0000256" key="9">
    <source>
        <dbReference type="SAM" id="MobiDB-lite"/>
    </source>
</evidence>
<feature type="region of interest" description="Disordered" evidence="9">
    <location>
        <begin position="478"/>
        <end position="579"/>
    </location>
</feature>
<dbReference type="GO" id="GO:0006952">
    <property type="term" value="P:defense response"/>
    <property type="evidence" value="ECO:0007669"/>
    <property type="project" value="UniProtKB-KW"/>
</dbReference>
<organism evidence="11 12">
    <name type="scientific">Oryza meyeriana var. granulata</name>
    <dbReference type="NCBI Taxonomy" id="110450"/>
    <lineage>
        <taxon>Eukaryota</taxon>
        <taxon>Viridiplantae</taxon>
        <taxon>Streptophyta</taxon>
        <taxon>Embryophyta</taxon>
        <taxon>Tracheophyta</taxon>
        <taxon>Spermatophyta</taxon>
        <taxon>Magnoliopsida</taxon>
        <taxon>Liliopsida</taxon>
        <taxon>Poales</taxon>
        <taxon>Poaceae</taxon>
        <taxon>BOP clade</taxon>
        <taxon>Oryzoideae</taxon>
        <taxon>Oryzeae</taxon>
        <taxon>Oryzinae</taxon>
        <taxon>Oryza</taxon>
        <taxon>Oryza meyeriana</taxon>
    </lineage>
</organism>
<feature type="compositionally biased region" description="Basic and acidic residues" evidence="9">
    <location>
        <begin position="565"/>
        <end position="579"/>
    </location>
</feature>
<feature type="transmembrane region" description="Helical" evidence="10">
    <location>
        <begin position="19"/>
        <end position="40"/>
    </location>
</feature>
<keyword evidence="4 8" id="KW-0611">Plant defense</keyword>
<accession>A0A6G1E5N9</accession>
<dbReference type="PANTHER" id="PTHR31942:SF131">
    <property type="entry name" value="OS05G0183566 PROTEIN"/>
    <property type="match status" value="1"/>
</dbReference>
<evidence type="ECO:0000256" key="1">
    <source>
        <dbReference type="ARBA" id="ARBA00004141"/>
    </source>
</evidence>
<dbReference type="GO" id="GO:0005516">
    <property type="term" value="F:calmodulin binding"/>
    <property type="evidence" value="ECO:0007669"/>
    <property type="project" value="UniProtKB-KW"/>
</dbReference>
<feature type="compositionally biased region" description="Low complexity" evidence="9">
    <location>
        <begin position="543"/>
        <end position="557"/>
    </location>
</feature>
<evidence type="ECO:0000256" key="10">
    <source>
        <dbReference type="SAM" id="Phobius"/>
    </source>
</evidence>
<keyword evidence="3 8" id="KW-0812">Transmembrane</keyword>
<evidence type="ECO:0000313" key="11">
    <source>
        <dbReference type="EMBL" id="KAF0920090.1"/>
    </source>
</evidence>
<comment type="function">
    <text evidence="8">May be involved in modulation of pathogen defense and leaf cell death.</text>
</comment>
<comment type="domain">
    <text evidence="8">The C-terminus contains a calmodulin-binding domain, which binds calmodulin in a calcium-dependent fashion.</text>
</comment>
<feature type="transmembrane region" description="Helical" evidence="10">
    <location>
        <begin position="385"/>
        <end position="409"/>
    </location>
</feature>
<name>A0A6G1E5N9_9ORYZ</name>
<feature type="transmembrane region" description="Helical" evidence="10">
    <location>
        <begin position="301"/>
        <end position="320"/>
    </location>
</feature>
<evidence type="ECO:0000256" key="2">
    <source>
        <dbReference type="ARBA" id="ARBA00006574"/>
    </source>
</evidence>
<evidence type="ECO:0000256" key="7">
    <source>
        <dbReference type="ARBA" id="ARBA00023265"/>
    </source>
</evidence>
<dbReference type="OrthoDB" id="1388414at2759"/>
<sequence length="579" mass="63528">MAGGGGGGNTRELDQTPTWAVSSVCGVIVIISILLEKGLHKIGEFFAHRKKKAMVEALEKVKTELMVLGFISLLLVFGQNYIIKICITEQAADTMLPCRLKASTIEAETDKTHHAGDPAAKEPGHLGKPAEHFSLLGPPFAAVFSTPPHHRLLAEAKMSTKCPEGKVSLISINALHQLHIFIFFLAVFHVTYSAITMALGRAKIREWKEWEKEAAGQDFEFSNDPTRFRFTHETSFVRQHMNVLNKTPASFYISNFFRQFFRSVRRADYCALRHSFVNVHLAPGSKFDFQKYIKRSLEDDFKVIVGISPPLWASALIFLFLNVSGLHAMLWISIMPLVTILSVGTKLQGIICRMAIDITERHAVIQGIPLVQVSDQYFWFSRPTFVLFLIHFTLFQNGFQIIYFLWILYEYGMDSCFNESKEFVVARLCLGAVVQFLCSYVTLPLYALVSQMGSTMKQSIFDDQTSKALKNWRAGVKKKPAAANSKHGSDGGEQPGSPHAGSPRAEPVPAAGGGGVALTQRKHSGETKAVDSGGATPAEGPDGATAGTGLQAGAAQHAGGGSGSKKGEEGEYDFIKLEP</sequence>
<dbReference type="InterPro" id="IPR004326">
    <property type="entry name" value="Mlo"/>
</dbReference>
<protein>
    <recommendedName>
        <fullName evidence="8">MLO-like protein</fullName>
    </recommendedName>
</protein>
<dbReference type="AlphaFoldDB" id="A0A6G1E5N9"/>
<dbReference type="GO" id="GO:0016020">
    <property type="term" value="C:membrane"/>
    <property type="evidence" value="ECO:0007669"/>
    <property type="project" value="UniProtKB-SubCell"/>
</dbReference>
<proteinExistence type="inferred from homology"/>
<evidence type="ECO:0000256" key="6">
    <source>
        <dbReference type="ARBA" id="ARBA00023136"/>
    </source>
</evidence>
<evidence type="ECO:0000256" key="4">
    <source>
        <dbReference type="ARBA" id="ARBA00022821"/>
    </source>
</evidence>
<feature type="transmembrane region" description="Helical" evidence="10">
    <location>
        <begin position="326"/>
        <end position="344"/>
    </location>
</feature>
<reference evidence="11 12" key="1">
    <citation type="submission" date="2019-11" db="EMBL/GenBank/DDBJ databases">
        <title>Whole genome sequence of Oryza granulata.</title>
        <authorList>
            <person name="Li W."/>
        </authorList>
    </citation>
    <scope>NUCLEOTIDE SEQUENCE [LARGE SCALE GENOMIC DNA]</scope>
    <source>
        <strain evidence="12">cv. Menghai</strain>
        <tissue evidence="11">Leaf</tissue>
    </source>
</reference>
<dbReference type="EMBL" id="SPHZ02000005">
    <property type="protein sequence ID" value="KAF0920090.1"/>
    <property type="molecule type" value="Genomic_DNA"/>
</dbReference>
<dbReference type="Pfam" id="PF03094">
    <property type="entry name" value="Mlo"/>
    <property type="match status" value="1"/>
</dbReference>
<evidence type="ECO:0000256" key="8">
    <source>
        <dbReference type="RuleBase" id="RU280816"/>
    </source>
</evidence>
<feature type="transmembrane region" description="Helical" evidence="10">
    <location>
        <begin position="178"/>
        <end position="199"/>
    </location>
</feature>
<feature type="transmembrane region" description="Helical" evidence="10">
    <location>
        <begin position="61"/>
        <end position="82"/>
    </location>
</feature>
<comment type="caution">
    <text evidence="11">The sequence shown here is derived from an EMBL/GenBank/DDBJ whole genome shotgun (WGS) entry which is preliminary data.</text>
</comment>
<gene>
    <name evidence="8" type="primary">MLO</name>
    <name evidence="11" type="ORF">E2562_033340</name>
</gene>
<evidence type="ECO:0000313" key="12">
    <source>
        <dbReference type="Proteomes" id="UP000479710"/>
    </source>
</evidence>
<feature type="transmembrane region" description="Helical" evidence="10">
    <location>
        <begin position="424"/>
        <end position="449"/>
    </location>
</feature>
<keyword evidence="6 8" id="KW-0472">Membrane</keyword>
<dbReference type="PANTHER" id="PTHR31942">
    <property type="entry name" value="MLO-LIKE PROTEIN 1"/>
    <property type="match status" value="1"/>
</dbReference>
<keyword evidence="8" id="KW-0112">Calmodulin-binding</keyword>
<keyword evidence="5 8" id="KW-1133">Transmembrane helix</keyword>
<comment type="subcellular location">
    <subcellularLocation>
        <location evidence="1 8">Membrane</location>
        <topology evidence="1 8">Multi-pass membrane protein</topology>
    </subcellularLocation>
</comment>
<evidence type="ECO:0000256" key="3">
    <source>
        <dbReference type="ARBA" id="ARBA00022692"/>
    </source>
</evidence>
<keyword evidence="7 8" id="KW-0568">Pathogenesis-related protein</keyword>
<comment type="similarity">
    <text evidence="2 8">Belongs to the MLO family.</text>
</comment>
<evidence type="ECO:0000256" key="5">
    <source>
        <dbReference type="ARBA" id="ARBA00022989"/>
    </source>
</evidence>
<keyword evidence="12" id="KW-1185">Reference proteome</keyword>
<dbReference type="Proteomes" id="UP000479710">
    <property type="component" value="Unassembled WGS sequence"/>
</dbReference>